<dbReference type="SUPFAM" id="SSF46689">
    <property type="entry name" value="Homeodomain-like"/>
    <property type="match status" value="1"/>
</dbReference>
<feature type="domain" description="HTH araC/xylS-type" evidence="4">
    <location>
        <begin position="153"/>
        <end position="251"/>
    </location>
</feature>
<evidence type="ECO:0000256" key="1">
    <source>
        <dbReference type="ARBA" id="ARBA00023015"/>
    </source>
</evidence>
<dbReference type="EMBL" id="FUXI01000007">
    <property type="protein sequence ID" value="SJZ59036.1"/>
    <property type="molecule type" value="Genomic_DNA"/>
</dbReference>
<dbReference type="InterPro" id="IPR020449">
    <property type="entry name" value="Tscrpt_reg_AraC-type_HTH"/>
</dbReference>
<dbReference type="PROSITE" id="PS00041">
    <property type="entry name" value="HTH_ARAC_FAMILY_1"/>
    <property type="match status" value="1"/>
</dbReference>
<dbReference type="PANTHER" id="PTHR43280:SF28">
    <property type="entry name" value="HTH-TYPE TRANSCRIPTIONAL ACTIVATOR RHAS"/>
    <property type="match status" value="1"/>
</dbReference>
<name>A0A1T4LWM8_9ENTE</name>
<evidence type="ECO:0000313" key="6">
    <source>
        <dbReference type="Proteomes" id="UP000190328"/>
    </source>
</evidence>
<dbReference type="Gene3D" id="1.10.10.60">
    <property type="entry name" value="Homeodomain-like"/>
    <property type="match status" value="1"/>
</dbReference>
<reference evidence="5 6" key="1">
    <citation type="submission" date="2017-02" db="EMBL/GenBank/DDBJ databases">
        <authorList>
            <person name="Peterson S.W."/>
        </authorList>
    </citation>
    <scope>NUCLEOTIDE SEQUENCE [LARGE SCALE GENOMIC DNA]</scope>
    <source>
        <strain evidence="5 6">ATCC BAA-1030</strain>
    </source>
</reference>
<protein>
    <submittedName>
        <fullName evidence="5">Helix-turn-helix domain-containing protein</fullName>
    </submittedName>
</protein>
<evidence type="ECO:0000256" key="2">
    <source>
        <dbReference type="ARBA" id="ARBA00023125"/>
    </source>
</evidence>
<keyword evidence="6" id="KW-1185">Reference proteome</keyword>
<dbReference type="RefSeq" id="WP_078806766.1">
    <property type="nucleotide sequence ID" value="NZ_FUXI01000007.1"/>
</dbReference>
<dbReference type="PRINTS" id="PR00032">
    <property type="entry name" value="HTHARAC"/>
</dbReference>
<dbReference type="Proteomes" id="UP000190328">
    <property type="component" value="Unassembled WGS sequence"/>
</dbReference>
<dbReference type="GO" id="GO:0003700">
    <property type="term" value="F:DNA-binding transcription factor activity"/>
    <property type="evidence" value="ECO:0007669"/>
    <property type="project" value="InterPro"/>
</dbReference>
<evidence type="ECO:0000259" key="4">
    <source>
        <dbReference type="PROSITE" id="PS01124"/>
    </source>
</evidence>
<dbReference type="PANTHER" id="PTHR43280">
    <property type="entry name" value="ARAC-FAMILY TRANSCRIPTIONAL REGULATOR"/>
    <property type="match status" value="1"/>
</dbReference>
<dbReference type="STRING" id="263852.SAMN02745116_00835"/>
<dbReference type="OrthoDB" id="185320at2"/>
<keyword evidence="2" id="KW-0238">DNA-binding</keyword>
<organism evidence="5 6">
    <name type="scientific">Pilibacter termitis</name>
    <dbReference type="NCBI Taxonomy" id="263852"/>
    <lineage>
        <taxon>Bacteria</taxon>
        <taxon>Bacillati</taxon>
        <taxon>Bacillota</taxon>
        <taxon>Bacilli</taxon>
        <taxon>Lactobacillales</taxon>
        <taxon>Enterococcaceae</taxon>
        <taxon>Pilibacter</taxon>
    </lineage>
</organism>
<keyword evidence="1" id="KW-0805">Transcription regulation</keyword>
<evidence type="ECO:0000256" key="3">
    <source>
        <dbReference type="ARBA" id="ARBA00023163"/>
    </source>
</evidence>
<accession>A0A1T4LWM8</accession>
<keyword evidence="3" id="KW-0804">Transcription</keyword>
<dbReference type="AlphaFoldDB" id="A0A1T4LWM8"/>
<dbReference type="PROSITE" id="PS01124">
    <property type="entry name" value="HTH_ARAC_FAMILY_2"/>
    <property type="match status" value="1"/>
</dbReference>
<gene>
    <name evidence="5" type="ORF">SAMN02745116_00835</name>
</gene>
<dbReference type="InterPro" id="IPR018060">
    <property type="entry name" value="HTH_AraC"/>
</dbReference>
<dbReference type="GO" id="GO:0043565">
    <property type="term" value="F:sequence-specific DNA binding"/>
    <property type="evidence" value="ECO:0007669"/>
    <property type="project" value="InterPro"/>
</dbReference>
<evidence type="ECO:0000313" key="5">
    <source>
        <dbReference type="EMBL" id="SJZ59036.1"/>
    </source>
</evidence>
<sequence length="258" mass="30505">MIIEKIENALTTLKVPFVFAVHMKSEKTLLKKNLLQHLKDFVEDEFCHRYFLIQFRKLKELGNHEHKYEQTIVDAFGINYFLTYVKEMDLMILAGGYRVPCISYDFIDCEYTRLDRLSKQFPKKEKIEVERIFSKIRCEISRIASNEEVRLLTEVIAFLKKDFSINHSIATVAKELVCSEKTIAKCIKNQTGKNYSQYYTYLRMEFAKSLLKNSELHINEIAFLTGFSFASSFSRTFKKLYKITPNKYRKIESFNLPK</sequence>
<dbReference type="Pfam" id="PF12833">
    <property type="entry name" value="HTH_18"/>
    <property type="match status" value="1"/>
</dbReference>
<dbReference type="InterPro" id="IPR009057">
    <property type="entry name" value="Homeodomain-like_sf"/>
</dbReference>
<dbReference type="InterPro" id="IPR018062">
    <property type="entry name" value="HTH_AraC-typ_CS"/>
</dbReference>
<proteinExistence type="predicted"/>
<dbReference type="SMART" id="SM00342">
    <property type="entry name" value="HTH_ARAC"/>
    <property type="match status" value="1"/>
</dbReference>